<gene>
    <name evidence="3 6" type="primary">gcvH</name>
    <name evidence="6" type="ORF">ENU14_00560</name>
</gene>
<evidence type="ECO:0000259" key="5">
    <source>
        <dbReference type="PROSITE" id="PS50968"/>
    </source>
</evidence>
<dbReference type="Gene3D" id="2.40.50.100">
    <property type="match status" value="1"/>
</dbReference>
<reference evidence="6" key="1">
    <citation type="journal article" date="2020" name="mSystems">
        <title>Genome- and Community-Level Interaction Insights into Carbon Utilization and Element Cycling Functions of Hydrothermarchaeota in Hydrothermal Sediment.</title>
        <authorList>
            <person name="Zhou Z."/>
            <person name="Liu Y."/>
            <person name="Xu W."/>
            <person name="Pan J."/>
            <person name="Luo Z.H."/>
            <person name="Li M."/>
        </authorList>
    </citation>
    <scope>NUCLEOTIDE SEQUENCE [LARGE SCALE GENOMIC DNA]</scope>
    <source>
        <strain evidence="6">SpSt-642</strain>
    </source>
</reference>
<dbReference type="GO" id="GO:0009249">
    <property type="term" value="P:protein lipoylation"/>
    <property type="evidence" value="ECO:0007669"/>
    <property type="project" value="TreeGrafter"/>
</dbReference>
<organism evidence="6">
    <name type="scientific">Staphylothermus marinus</name>
    <dbReference type="NCBI Taxonomy" id="2280"/>
    <lineage>
        <taxon>Archaea</taxon>
        <taxon>Thermoproteota</taxon>
        <taxon>Thermoprotei</taxon>
        <taxon>Desulfurococcales</taxon>
        <taxon>Desulfurococcaceae</taxon>
        <taxon>Staphylothermus</taxon>
    </lineage>
</organism>
<dbReference type="InterPro" id="IPR017453">
    <property type="entry name" value="GCV_H_sub"/>
</dbReference>
<sequence>MTEDIIVEIGRNKYVVKKDRRYTETDEWAKKEDDVIRIGITDYAQKELKDIVGIELPERGRIVNKGEEIGAIDSVKAYSPYYAPVSGEIIDINQELLEKPELINKEPYGSGWILLIKPSNPEEYDKLLTPEQYVEKIKKSKH</sequence>
<evidence type="ECO:0000256" key="3">
    <source>
        <dbReference type="HAMAP-Rule" id="MF_00272"/>
    </source>
</evidence>
<dbReference type="NCBIfam" id="NF002270">
    <property type="entry name" value="PRK01202.1"/>
    <property type="match status" value="1"/>
</dbReference>
<keyword evidence="2 3" id="KW-0450">Lipoyl</keyword>
<comment type="caution">
    <text evidence="6">The sequence shown here is derived from an EMBL/GenBank/DDBJ whole genome shotgun (WGS) entry which is preliminary data.</text>
</comment>
<dbReference type="CDD" id="cd06848">
    <property type="entry name" value="GCS_H"/>
    <property type="match status" value="1"/>
</dbReference>
<protein>
    <recommendedName>
        <fullName evidence="3">Probable glycine cleavage system H protein</fullName>
    </recommendedName>
</protein>
<dbReference type="InterPro" id="IPR002930">
    <property type="entry name" value="GCV_H"/>
</dbReference>
<dbReference type="GO" id="GO:0005960">
    <property type="term" value="C:glycine cleavage complex"/>
    <property type="evidence" value="ECO:0007669"/>
    <property type="project" value="InterPro"/>
</dbReference>
<dbReference type="GO" id="GO:0019464">
    <property type="term" value="P:glycine decarboxylation via glycine cleavage system"/>
    <property type="evidence" value="ECO:0007669"/>
    <property type="project" value="UniProtKB-UniRule"/>
</dbReference>
<dbReference type="InterPro" id="IPR000089">
    <property type="entry name" value="Biotin_lipoyl"/>
</dbReference>
<dbReference type="PANTHER" id="PTHR11715">
    <property type="entry name" value="GLYCINE CLEAVAGE SYSTEM H PROTEIN"/>
    <property type="match status" value="1"/>
</dbReference>
<dbReference type="PANTHER" id="PTHR11715:SF3">
    <property type="entry name" value="GLYCINE CLEAVAGE SYSTEM H PROTEIN-RELATED"/>
    <property type="match status" value="1"/>
</dbReference>
<dbReference type="InterPro" id="IPR011053">
    <property type="entry name" value="Single_hybrid_motif"/>
</dbReference>
<feature type="modified residue" description="N6-lipoyllysine" evidence="3 4">
    <location>
        <position position="76"/>
    </location>
</feature>
<dbReference type="InterPro" id="IPR033753">
    <property type="entry name" value="GCV_H/Fam206"/>
</dbReference>
<name>A0A7C4D984_STAMA</name>
<dbReference type="EMBL" id="DTBJ01000007">
    <property type="protein sequence ID" value="HGM58073.1"/>
    <property type="molecule type" value="Genomic_DNA"/>
</dbReference>
<dbReference type="GO" id="GO:0005737">
    <property type="term" value="C:cytoplasm"/>
    <property type="evidence" value="ECO:0007669"/>
    <property type="project" value="TreeGrafter"/>
</dbReference>
<dbReference type="AlphaFoldDB" id="A0A7C4D984"/>
<comment type="subunit">
    <text evidence="3">The glycine cleavage system is composed of four proteins: P, T, L and H.</text>
</comment>
<evidence type="ECO:0000313" key="6">
    <source>
        <dbReference type="EMBL" id="HGM58073.1"/>
    </source>
</evidence>
<dbReference type="PROSITE" id="PS50968">
    <property type="entry name" value="BIOTINYL_LIPOYL"/>
    <property type="match status" value="1"/>
</dbReference>
<evidence type="ECO:0000256" key="1">
    <source>
        <dbReference type="ARBA" id="ARBA00009249"/>
    </source>
</evidence>
<accession>A0A7C4D984</accession>
<comment type="function">
    <text evidence="3">The glycine cleavage system catalyzes the degradation of glycine. The H protein shuttles the methylamine group of glycine from the P protein to the T protein.</text>
</comment>
<dbReference type="Pfam" id="PF01597">
    <property type="entry name" value="GCV_H"/>
    <property type="match status" value="1"/>
</dbReference>
<dbReference type="HAMAP" id="MF_00272">
    <property type="entry name" value="GcvH"/>
    <property type="match status" value="1"/>
</dbReference>
<evidence type="ECO:0000256" key="4">
    <source>
        <dbReference type="PIRSR" id="PIRSR617453-50"/>
    </source>
</evidence>
<dbReference type="SUPFAM" id="SSF51230">
    <property type="entry name" value="Single hybrid motif"/>
    <property type="match status" value="1"/>
</dbReference>
<comment type="cofactor">
    <cofactor evidence="3">
        <name>(R)-lipoate</name>
        <dbReference type="ChEBI" id="CHEBI:83088"/>
    </cofactor>
    <text evidence="3">Binds 1 lipoyl cofactor covalently.</text>
</comment>
<proteinExistence type="inferred from homology"/>
<feature type="domain" description="Lipoyl-binding" evidence="5">
    <location>
        <begin position="35"/>
        <end position="117"/>
    </location>
</feature>
<dbReference type="NCBIfam" id="TIGR00527">
    <property type="entry name" value="gcvH"/>
    <property type="match status" value="1"/>
</dbReference>
<comment type="similarity">
    <text evidence="1 3">Belongs to the GcvH family.</text>
</comment>
<evidence type="ECO:0000256" key="2">
    <source>
        <dbReference type="ARBA" id="ARBA00022823"/>
    </source>
</evidence>